<dbReference type="PANTHER" id="PTHR43400">
    <property type="entry name" value="FUMARATE REDUCTASE"/>
    <property type="match status" value="1"/>
</dbReference>
<comment type="caution">
    <text evidence="8">The sequence shown here is derived from an EMBL/GenBank/DDBJ whole genome shotgun (WGS) entry which is preliminary data.</text>
</comment>
<evidence type="ECO:0000256" key="5">
    <source>
        <dbReference type="PROSITE-ProRule" id="PRU00023"/>
    </source>
</evidence>
<feature type="compositionally biased region" description="Polar residues" evidence="6">
    <location>
        <begin position="1861"/>
        <end position="1872"/>
    </location>
</feature>
<feature type="region of interest" description="Disordered" evidence="6">
    <location>
        <begin position="1618"/>
        <end position="1650"/>
    </location>
</feature>
<dbReference type="OrthoDB" id="444580at2759"/>
<keyword evidence="9" id="KW-1185">Reference proteome</keyword>
<protein>
    <submittedName>
        <fullName evidence="8">Putative fumarate reductase</fullName>
    </submittedName>
</protein>
<dbReference type="SMART" id="SM00248">
    <property type="entry name" value="ANK"/>
    <property type="match status" value="6"/>
</dbReference>
<feature type="compositionally biased region" description="Acidic residues" evidence="6">
    <location>
        <begin position="1619"/>
        <end position="1650"/>
    </location>
</feature>
<dbReference type="InterPro" id="IPR009091">
    <property type="entry name" value="RCC1/BLIP-II"/>
</dbReference>
<sequence length="3130" mass="343065">MTVAITLMPMVKVLMVTKAMLKIRRIMANDTMTMLLVLLRMMTIMMTAMMMVMMSAVEAVPMETDEHPSARTQAAKAGAMVTIIDKEAQLGGNSAKAGHRLTLEPVPDVPGGGPLSSMMKTEGGEEVSGVRIKWVLALPCPALPCPALPCALPCPALPCPALPFALFLNPGLLLVERPRGAPTARTLTYRFKASSGMNGAGTEVETLARESSEAHRWPWPAFSLRSGESEGALYCTHRFPHTAEGKPQPVGWTLISSLRKIIETDLKDSDVPTQRTLPEELIMDGRLFGTVVLAAGGYANDHQDLGAQTTLMDKVQIHPSGFLEVKQPNFHTKFLAPEALRGCGAILLCGGKRFANELGRFPIAAAMLLTQEAVDKYGASSMAFYKFKGLVEDVETLDNAATKIFGKFRLAGFEGWEWTRQCCDRPWQSALADLERLFVISGEQLPRYNRSAEKGVDEFGKKVRFPDDAHFYVAFTTPDGYPAIPSMGGLAINEHAEVLREDDVPIPGLFGAGEAGNNRLGGNSLLELLGFCGNGTSSRAWSLGGWPDATRQAAEIPEEGVLSALASGASVAATTMRGQTALMFAASARGAGGQECLQLLLDGRAEIEAKDRYGWTALLYGCRNDCQSQVKSLLDQRAQLKVSTHDGRTAIMLAALEGGLRLVELLADRKAQLNKKDERGWTPLFHACSQGSVDLVQVMAAKLQRDIVTGSAFAAILGDGRLVTWGEPDYGGDSSAIQDRLQDVHHVQASTYAFAAILSDGSVVTWGDTDFGGDSSAVQEQLKHVQQIQSSDGAFAAILRDGSVVTWGDADYGGDSSAVQHRLKNVKLVQSAANAFAAILAVTWGETGLGGDSSLVQDRLKDVRQIQACFYAFAAILGDGSVVTWGFDACGGDSSSVQEQLKHVRHIQSTDEAFAAILADGSVVTWGDSETGGDSSYVQDQLKNVRMIQSSSHAFAAIRADGSVVTWGCDDSGGDSSAVQHQLKKVQQIQASTDAFAAILDDGSVVAWGASENGGDCSPVQDRLRNVSQIQSSGFAFAAILDDGSAVTWGSDGLNDTTASSVHEQLKDVQQIQTSSTHAFAVILGNGSVFTWGFGTEVRWLLKHQCDAQDTANGNMSALMTIIGAKNHTKIASQLVRRSCSVNAQNESGDTAMMLALRDDQLEFAQWILDDPHTDVLLRNLAGEDAIDICERLGLQGMRMKLESKARHQAELQAEKEKSAAKMRDEVRLRLAAKELLERLQQAEAFNLKTGDTTSLSVVLRNSKSRVANLVDDLLQLPPWKRDRFGCMATFVAPGAQASLVEGLELAIPVREQVSNAAETQAGLEVDINLLYPLLAGLEVHLGGAARFKASPSWVLVFRLPASFQKRAKKTAEADASPSSPESPDSPKVELWTRLKDLVEVDRISPEEESPEMVEAARDELKAALREEDPDASCYRERELRARKAQERAMEVDIEAKAQINEAQFRNLLENFHNKGSTWLLFHVFRKLSFSALICRIDDIKQEVLLRGEPELGHLDGLADALANNKECRERMLQGHTLLRWPSPKQTGKVTQKALKMNVDVLLVVGSILCPQSPTQIAVNVGPPKKEVRKLRQDLKMEPDPELQRVYAFFRSHWPGPDILDEGELEDEPGDDALVEYEGDDIGDDGYEELDDDFQDALSDVELRQSFGLSSASSQHPAELMSSADNPTPEHKVPVPPLQTPTDPSPPSAPALKRKAAFVHSSNRDVRQKRIELKIKEMRAARLRREAEGELPAQGVHPYPTDIDNLETQPYECTLEKQDPTLEMPAAGPDTGPAASVEVQDEAPEFQGVRDEAPESQAKPPASPGVQDEAPESQDEPPASEVPVQDEPVEPESFDVFDANDSLTRLDQQQQKADQKSGRGRGGRGRGGRGRGGSMKRPAAAVKPAAKQKTEGHSEDKDEQESENESNAGTVRYAEQLEGAAEGKDTKPKEAKGKSKGKSKRKNVVSEPAAGDKRKKKIGKGCEPPASTAGPADENPEMSKTFARRYCPKGGPNKEKWIGLRAAYYAAVSSCIVSPSKMEDHFFKFFTAWYPKETLTGATADRYKCLALQIVPEYLQQEALKDLVKEVYVLLVLMTSWLDGVKLSGKFDVIEYFAGAWLVFSRITFLKRCILLLMTAIAAGGPIQKGKHIARVATAYTPAFAAEIVRRFPAFVSSCQKPPEVIEQKTLCELIAEMSHDDPWNDAAVYDELAQLEADEMQSPSIQRPDGFQETQTIQDTPETATLVEKEAQASQPGVKAKVTTTPNIARNLSHAFAQATEDEQDVPRNTEQWKDFAKHRELAGMAAPPQGLEGPCAEPGAVRAMEQEEVEEEGVVEDQQPPPELVELSENAMYKRMYRVFKMREDGSYLVPEELVQEWKNKNTRPNVVKIFQRCGYSAVPCLETYFEFIGHAVLCPNRFLLCGFIPKEKFVRKVQKVTEQGDEVEVDEDWEFLTEEEMQDKGWSEERINGAKAHCQKNQAKGYIRKSLYDDDVLYWCNMKVKGKKRNFKKSFVRKVIEYDEAAEDNDNSLECDFDGSDAPGGSNDQQAKLPPAESIDPKLLSCFPDVEKASSPIMIYDKAVAAVDKRINKLVDVQEELGKRIMSDLVDKMLAKVASSVDKLREEDAELTRLYNSGIIDGYSTELLCEPVTGPVVQQWAEDYGDGAGHPVPASSIARSVRAARMEGSKASGVEVARGMTDSNATRDVDHLLNYFGLSLKVPRDVLLFSSRNGDSIELPWIRPSAWVKYLIEKHPTLLSGNKPSLGDELEAFWAYYKKVHPEHVMFAGPESQQAHRMRTTIPLLLHGDEGRYLKRSNFMVCTVECPLGSDDNGSRKSKACSCASDPVLQKYTELLQASSESRPSKTRRIAMAQKTNCKGHSYLSKFLCFGLQCKFYKEFPGLLQKAFAEVAADLTSLAEQGISVSSDRYYASFLGVKGDLKFHVQLGALNRSYFNVGVKYDHAICHLCMAGSPGIPFEEVCDDPLWESSLFQQAPWDEAPPLSSIPHDSRRDMVGSSIMYLALAGKFDDPCSPDEALVGRLMEQREELKMKTQELTKQLEQGGLQGVSSLFSRKAADAGPPMRHGELQRRFNFAAGWCLTAANLVLAVATEELGSGGRWLESEVQFAILEKGGR</sequence>
<evidence type="ECO:0000313" key="9">
    <source>
        <dbReference type="Proteomes" id="UP000186817"/>
    </source>
</evidence>
<feature type="compositionally biased region" description="Basic and acidic residues" evidence="6">
    <location>
        <begin position="1941"/>
        <end position="1953"/>
    </location>
</feature>
<dbReference type="SUPFAM" id="SSF50985">
    <property type="entry name" value="RCC1/BLIP-II"/>
    <property type="match status" value="2"/>
</dbReference>
<keyword evidence="4" id="KW-0560">Oxidoreductase</keyword>
<reference evidence="8 9" key="1">
    <citation type="submission" date="2016-02" db="EMBL/GenBank/DDBJ databases">
        <title>Genome analysis of coral dinoflagellate symbionts highlights evolutionary adaptations to a symbiotic lifestyle.</title>
        <authorList>
            <person name="Aranda M."/>
            <person name="Li Y."/>
            <person name="Liew Y.J."/>
            <person name="Baumgarten S."/>
            <person name="Simakov O."/>
            <person name="Wilson M."/>
            <person name="Piel J."/>
            <person name="Ashoor H."/>
            <person name="Bougouffa S."/>
            <person name="Bajic V.B."/>
            <person name="Ryu T."/>
            <person name="Ravasi T."/>
            <person name="Bayer T."/>
            <person name="Micklem G."/>
            <person name="Kim H."/>
            <person name="Bhak J."/>
            <person name="Lajeunesse T.C."/>
            <person name="Voolstra C.R."/>
        </authorList>
    </citation>
    <scope>NUCLEOTIDE SEQUENCE [LARGE SCALE GENOMIC DNA]</scope>
    <source>
        <strain evidence="8 9">CCMP2467</strain>
    </source>
</reference>
<feature type="region of interest" description="Disordered" evidence="6">
    <location>
        <begin position="2526"/>
        <end position="2549"/>
    </location>
</feature>
<dbReference type="PROSITE" id="PS50297">
    <property type="entry name" value="ANK_REP_REGION"/>
    <property type="match status" value="1"/>
</dbReference>
<feature type="domain" description="FAD-dependent oxidoreductase 2 FAD-binding" evidence="7">
    <location>
        <begin position="306"/>
        <end position="525"/>
    </location>
</feature>
<evidence type="ECO:0000256" key="3">
    <source>
        <dbReference type="ARBA" id="ARBA00022827"/>
    </source>
</evidence>
<dbReference type="PROSITE" id="PS50088">
    <property type="entry name" value="ANK_REPEAT"/>
    <property type="match status" value="2"/>
</dbReference>
<feature type="compositionally biased region" description="Low complexity" evidence="6">
    <location>
        <begin position="1898"/>
        <end position="1907"/>
    </location>
</feature>
<keyword evidence="5" id="KW-0040">ANK repeat</keyword>
<evidence type="ECO:0000256" key="1">
    <source>
        <dbReference type="ARBA" id="ARBA00001974"/>
    </source>
</evidence>
<dbReference type="Gene3D" id="3.90.700.10">
    <property type="entry name" value="Succinate dehydrogenase/fumarate reductase flavoprotein, catalytic domain"/>
    <property type="match status" value="1"/>
</dbReference>
<feature type="repeat" description="ANK" evidence="5">
    <location>
        <begin position="577"/>
        <end position="612"/>
    </location>
</feature>
<dbReference type="InterPro" id="IPR050315">
    <property type="entry name" value="FAD-oxidoreductase_2"/>
</dbReference>
<dbReference type="Pfam" id="PF12796">
    <property type="entry name" value="Ank_2"/>
    <property type="match status" value="2"/>
</dbReference>
<feature type="region of interest" description="Disordered" evidence="6">
    <location>
        <begin position="1669"/>
        <end position="1723"/>
    </location>
</feature>
<name>A0A1Q9EPE7_SYMMI</name>
<dbReference type="Proteomes" id="UP000186817">
    <property type="component" value="Unassembled WGS sequence"/>
</dbReference>
<dbReference type="GO" id="GO:0016491">
    <property type="term" value="F:oxidoreductase activity"/>
    <property type="evidence" value="ECO:0007669"/>
    <property type="project" value="UniProtKB-KW"/>
</dbReference>
<dbReference type="Gene3D" id="3.50.50.60">
    <property type="entry name" value="FAD/NAD(P)-binding domain"/>
    <property type="match status" value="1"/>
</dbReference>
<evidence type="ECO:0000256" key="2">
    <source>
        <dbReference type="ARBA" id="ARBA00022630"/>
    </source>
</evidence>
<evidence type="ECO:0000259" key="7">
    <source>
        <dbReference type="Pfam" id="PF00890"/>
    </source>
</evidence>
<keyword evidence="2" id="KW-0285">Flavoprotein</keyword>
<proteinExistence type="predicted"/>
<evidence type="ECO:0000256" key="4">
    <source>
        <dbReference type="ARBA" id="ARBA00023002"/>
    </source>
</evidence>
<organism evidence="8 9">
    <name type="scientific">Symbiodinium microadriaticum</name>
    <name type="common">Dinoflagellate</name>
    <name type="synonym">Zooxanthella microadriatica</name>
    <dbReference type="NCBI Taxonomy" id="2951"/>
    <lineage>
        <taxon>Eukaryota</taxon>
        <taxon>Sar</taxon>
        <taxon>Alveolata</taxon>
        <taxon>Dinophyceae</taxon>
        <taxon>Suessiales</taxon>
        <taxon>Symbiodiniaceae</taxon>
        <taxon>Symbiodinium</taxon>
    </lineage>
</organism>
<dbReference type="SUPFAM" id="SSF56425">
    <property type="entry name" value="Succinate dehydrogenase/fumarate reductase flavoprotein, catalytic domain"/>
    <property type="match status" value="1"/>
</dbReference>
<dbReference type="PANTHER" id="PTHR43400:SF7">
    <property type="entry name" value="FAD-DEPENDENT OXIDOREDUCTASE 2 FAD BINDING DOMAIN-CONTAINING PROTEIN"/>
    <property type="match status" value="1"/>
</dbReference>
<dbReference type="Pfam" id="PF00023">
    <property type="entry name" value="Ank"/>
    <property type="match status" value="1"/>
</dbReference>
<accession>A0A1Q9EPE7</accession>
<feature type="compositionally biased region" description="Low complexity" evidence="6">
    <location>
        <begin position="1374"/>
        <end position="1383"/>
    </location>
</feature>
<gene>
    <name evidence="8" type="primary">osm1</name>
    <name evidence="8" type="ORF">AK812_SmicGene7084</name>
</gene>
<dbReference type="SUPFAM" id="SSF48403">
    <property type="entry name" value="Ankyrin repeat"/>
    <property type="match status" value="2"/>
</dbReference>
<evidence type="ECO:0000256" key="6">
    <source>
        <dbReference type="SAM" id="MobiDB-lite"/>
    </source>
</evidence>
<dbReference type="InterPro" id="IPR036770">
    <property type="entry name" value="Ankyrin_rpt-contain_sf"/>
</dbReference>
<dbReference type="InterPro" id="IPR027477">
    <property type="entry name" value="Succ_DH/fumarate_Rdtase_cat_sf"/>
</dbReference>
<feature type="region of interest" description="Disordered" evidence="6">
    <location>
        <begin position="1746"/>
        <end position="1997"/>
    </location>
</feature>
<dbReference type="Pfam" id="PF00890">
    <property type="entry name" value="FAD_binding_2"/>
    <property type="match status" value="1"/>
</dbReference>
<dbReference type="EMBL" id="LSRX01000099">
    <property type="protein sequence ID" value="OLQ09315.1"/>
    <property type="molecule type" value="Genomic_DNA"/>
</dbReference>
<dbReference type="Gene3D" id="2.130.10.30">
    <property type="entry name" value="Regulator of chromosome condensation 1/beta-lactamase-inhibitor protein II"/>
    <property type="match status" value="2"/>
</dbReference>
<dbReference type="Gene3D" id="1.25.40.20">
    <property type="entry name" value="Ankyrin repeat-containing domain"/>
    <property type="match status" value="1"/>
</dbReference>
<dbReference type="InterPro" id="IPR036188">
    <property type="entry name" value="FAD/NAD-bd_sf"/>
</dbReference>
<dbReference type="SUPFAM" id="SSF51905">
    <property type="entry name" value="FAD/NAD(P)-binding domain"/>
    <property type="match status" value="1"/>
</dbReference>
<feature type="compositionally biased region" description="Pro residues" evidence="6">
    <location>
        <begin position="1694"/>
        <end position="1709"/>
    </location>
</feature>
<dbReference type="InterPro" id="IPR003953">
    <property type="entry name" value="FAD-dep_OxRdtase_2_FAD-bd"/>
</dbReference>
<feature type="repeat" description="ANK" evidence="5">
    <location>
        <begin position="646"/>
        <end position="678"/>
    </location>
</feature>
<keyword evidence="3" id="KW-0274">FAD</keyword>
<evidence type="ECO:0000313" key="8">
    <source>
        <dbReference type="EMBL" id="OLQ09315.1"/>
    </source>
</evidence>
<feature type="compositionally biased region" description="Basic residues" evidence="6">
    <location>
        <begin position="1878"/>
        <end position="1889"/>
    </location>
</feature>
<feature type="region of interest" description="Disordered" evidence="6">
    <location>
        <begin position="1369"/>
        <end position="1388"/>
    </location>
</feature>
<comment type="cofactor">
    <cofactor evidence="1">
        <name>FAD</name>
        <dbReference type="ChEBI" id="CHEBI:57692"/>
    </cofactor>
</comment>
<feature type="compositionally biased region" description="Basic residues" evidence="6">
    <location>
        <begin position="1954"/>
        <end position="1963"/>
    </location>
</feature>
<dbReference type="InterPro" id="IPR002110">
    <property type="entry name" value="Ankyrin_rpt"/>
</dbReference>